<dbReference type="NCBIfam" id="NF001664">
    <property type="entry name" value="PRK00431.1-6"/>
    <property type="match status" value="1"/>
</dbReference>
<dbReference type="OrthoDB" id="6077599at2759"/>
<sequence length="226" mass="23723">MAATGLKSIQSVAQRLKAGTLTPPSPSTSSSTTTATPTFPVADRIYLHKGDITKVATAAIVNAANSSLMGGGGVDGAIHRAAGRELLEECGRLVGCQTGDAKLTAGYRLPAKAVIHTVGPIYNANRHQECEMALKSCYRRSLELAIENKLDTIAFPSISTGVYGYPKDQATRTAVQAVGQFLTETDTAQAIKGVVFVSFSDNDLKIYEGVLPEFIVMPATASSASK</sequence>
<reference evidence="2" key="1">
    <citation type="submission" date="2016-04" db="EMBL/GenBank/DDBJ databases">
        <authorList>
            <person name="Nguyen H.D."/>
            <person name="Samba Siva P."/>
            <person name="Cullis J."/>
            <person name="Levesque C.A."/>
            <person name="Hambleton S."/>
        </authorList>
    </citation>
    <scope>NUCLEOTIDE SEQUENCE</scope>
    <source>
        <strain evidence="2">DAOMC 236416</strain>
    </source>
</reference>
<dbReference type="SUPFAM" id="SSF52949">
    <property type="entry name" value="Macro domain-like"/>
    <property type="match status" value="1"/>
</dbReference>
<dbReference type="CDD" id="cd02908">
    <property type="entry name" value="Macro_OAADPr_deacetylase"/>
    <property type="match status" value="1"/>
</dbReference>
<dbReference type="PANTHER" id="PTHR11106:SF27">
    <property type="entry name" value="MACRO DOMAIN-CONTAINING PROTEIN"/>
    <property type="match status" value="1"/>
</dbReference>
<accession>A0A177TM93</accession>
<dbReference type="SMART" id="SM00506">
    <property type="entry name" value="A1pp"/>
    <property type="match status" value="1"/>
</dbReference>
<dbReference type="Gene3D" id="3.40.220.10">
    <property type="entry name" value="Leucine Aminopeptidase, subunit E, domain 1"/>
    <property type="match status" value="1"/>
</dbReference>
<comment type="caution">
    <text evidence="2">The sequence shown here is derived from an EMBL/GenBank/DDBJ whole genome shotgun (WGS) entry which is preliminary data.</text>
</comment>
<dbReference type="Pfam" id="PF01661">
    <property type="entry name" value="Macro"/>
    <property type="match status" value="1"/>
</dbReference>
<reference evidence="2" key="2">
    <citation type="journal article" date="2019" name="IMA Fungus">
        <title>Genome sequencing and comparison of five Tilletia species to identify candidate genes for the detection of regulated species infecting wheat.</title>
        <authorList>
            <person name="Nguyen H.D.T."/>
            <person name="Sultana T."/>
            <person name="Kesanakurti P."/>
            <person name="Hambleton S."/>
        </authorList>
    </citation>
    <scope>NUCLEOTIDE SEQUENCE</scope>
    <source>
        <strain evidence="2">DAOMC 236416</strain>
    </source>
</reference>
<dbReference type="PANTHER" id="PTHR11106">
    <property type="entry name" value="GANGLIOSIDE INDUCED DIFFERENTIATION ASSOCIATED PROTEIN 2-RELATED"/>
    <property type="match status" value="1"/>
</dbReference>
<dbReference type="PROSITE" id="PS51154">
    <property type="entry name" value="MACRO"/>
    <property type="match status" value="1"/>
</dbReference>
<dbReference type="InterPro" id="IPR043472">
    <property type="entry name" value="Macro_dom-like"/>
</dbReference>
<evidence type="ECO:0000313" key="2">
    <source>
        <dbReference type="EMBL" id="KAE8257866.1"/>
    </source>
</evidence>
<evidence type="ECO:0000259" key="1">
    <source>
        <dbReference type="PROSITE" id="PS51154"/>
    </source>
</evidence>
<organism evidence="2 3">
    <name type="scientific">Tilletia indica</name>
    <dbReference type="NCBI Taxonomy" id="43049"/>
    <lineage>
        <taxon>Eukaryota</taxon>
        <taxon>Fungi</taxon>
        <taxon>Dikarya</taxon>
        <taxon>Basidiomycota</taxon>
        <taxon>Ustilaginomycotina</taxon>
        <taxon>Exobasidiomycetes</taxon>
        <taxon>Tilletiales</taxon>
        <taxon>Tilletiaceae</taxon>
        <taxon>Tilletia</taxon>
    </lineage>
</organism>
<proteinExistence type="predicted"/>
<dbReference type="Proteomes" id="UP000077521">
    <property type="component" value="Unassembled WGS sequence"/>
</dbReference>
<feature type="domain" description="Macro" evidence="1">
    <location>
        <begin position="32"/>
        <end position="215"/>
    </location>
</feature>
<dbReference type="EMBL" id="LWDF02000093">
    <property type="protein sequence ID" value="KAE8257866.1"/>
    <property type="molecule type" value="Genomic_DNA"/>
</dbReference>
<name>A0A177TM93_9BASI</name>
<dbReference type="AlphaFoldDB" id="A0A177TM93"/>
<dbReference type="InterPro" id="IPR002589">
    <property type="entry name" value="Macro_dom"/>
</dbReference>
<gene>
    <name evidence="2" type="ORF">A4X13_0g2073</name>
</gene>
<keyword evidence="3" id="KW-1185">Reference proteome</keyword>
<protein>
    <recommendedName>
        <fullName evidence="1">Macro domain-containing protein</fullName>
    </recommendedName>
</protein>
<evidence type="ECO:0000313" key="3">
    <source>
        <dbReference type="Proteomes" id="UP000077521"/>
    </source>
</evidence>